<dbReference type="Proteomes" id="UP001378956">
    <property type="component" value="Unassembled WGS sequence"/>
</dbReference>
<dbReference type="Gene3D" id="1.20.1600.10">
    <property type="entry name" value="Outer membrane efflux proteins (OEP)"/>
    <property type="match status" value="1"/>
</dbReference>
<dbReference type="PANTHER" id="PTHR30026">
    <property type="entry name" value="OUTER MEMBRANE PROTEIN TOLC"/>
    <property type="match status" value="1"/>
</dbReference>
<dbReference type="InterPro" id="IPR051906">
    <property type="entry name" value="TolC-like"/>
</dbReference>
<accession>A0ABU8NM62</accession>
<comment type="caution">
    <text evidence="6">The sequence shown here is derived from an EMBL/GenBank/DDBJ whole genome shotgun (WGS) entry which is preliminary data.</text>
</comment>
<keyword evidence="7" id="KW-1185">Reference proteome</keyword>
<evidence type="ECO:0000256" key="4">
    <source>
        <dbReference type="ARBA" id="ARBA00023136"/>
    </source>
</evidence>
<evidence type="ECO:0000256" key="3">
    <source>
        <dbReference type="ARBA" id="ARBA00022692"/>
    </source>
</evidence>
<keyword evidence="2" id="KW-1134">Transmembrane beta strand</keyword>
<protein>
    <submittedName>
        <fullName evidence="6">TolC family protein</fullName>
    </submittedName>
</protein>
<dbReference type="PANTHER" id="PTHR30026:SF20">
    <property type="entry name" value="OUTER MEMBRANE PROTEIN TOLC"/>
    <property type="match status" value="1"/>
</dbReference>
<gene>
    <name evidence="6" type="ORF">WAE58_09055</name>
</gene>
<evidence type="ECO:0000313" key="7">
    <source>
        <dbReference type="Proteomes" id="UP001378956"/>
    </source>
</evidence>
<evidence type="ECO:0000256" key="2">
    <source>
        <dbReference type="ARBA" id="ARBA00022452"/>
    </source>
</evidence>
<keyword evidence="4" id="KW-0472">Membrane</keyword>
<dbReference type="RefSeq" id="WP_288879336.1">
    <property type="nucleotide sequence ID" value="NZ_CBFGNQ010000002.1"/>
</dbReference>
<dbReference type="SUPFAM" id="SSF56954">
    <property type="entry name" value="Outer membrane efflux proteins (OEP)"/>
    <property type="match status" value="1"/>
</dbReference>
<keyword evidence="3" id="KW-0812">Transmembrane</keyword>
<sequence length="420" mass="47559">MKSIFFTTIICFVFYQTNVQSQEKLSIEECYNLTRQNYPLVRQSELISKTAAYSIENAAKGYLPQFNISGLASYQSDVTKIPIQIPGTNIPQLSKDQYRLSAEGTQVLFDGGVIRQQKEAIGINASVETQKLEIELYKLKERVNQLFFGVLLIDAQLKQNELLQKDIQLGIDRAKATIANGTAFKSSLNILKAELLKVTQKSIEQKFTRKGYIDVLSLFINKTLTEDIELQKPVQPIMQAEIRRPELSLYEQQRKSLEVKEQAIAARNLPKFNLFLQGGVGRPALNMLNNAAEPFAMGGLRMSWPLSGFYTSKKEKAIIDINRKEIDLQKESFLLNTNFVVKQQESEIDKQTNLLSSDDEIIALRASIKETSAAQLQNGVINTSDYLREVNAEDQARQSKIMHQIQLLMAQYNKQTTTGN</sequence>
<organism evidence="6 7">
    <name type="scientific">Pedobacter panaciterrae</name>
    <dbReference type="NCBI Taxonomy" id="363849"/>
    <lineage>
        <taxon>Bacteria</taxon>
        <taxon>Pseudomonadati</taxon>
        <taxon>Bacteroidota</taxon>
        <taxon>Sphingobacteriia</taxon>
        <taxon>Sphingobacteriales</taxon>
        <taxon>Sphingobacteriaceae</taxon>
        <taxon>Pedobacter</taxon>
    </lineage>
</organism>
<proteinExistence type="predicted"/>
<name>A0ABU8NM62_9SPHI</name>
<comment type="subcellular location">
    <subcellularLocation>
        <location evidence="1">Cell outer membrane</location>
    </subcellularLocation>
</comment>
<evidence type="ECO:0000256" key="5">
    <source>
        <dbReference type="ARBA" id="ARBA00023237"/>
    </source>
</evidence>
<dbReference type="EMBL" id="JBBEUB010000002">
    <property type="protein sequence ID" value="MEJ2902575.1"/>
    <property type="molecule type" value="Genomic_DNA"/>
</dbReference>
<evidence type="ECO:0000313" key="6">
    <source>
        <dbReference type="EMBL" id="MEJ2902575.1"/>
    </source>
</evidence>
<evidence type="ECO:0000256" key="1">
    <source>
        <dbReference type="ARBA" id="ARBA00004442"/>
    </source>
</evidence>
<reference evidence="6 7" key="1">
    <citation type="submission" date="2024-03" db="EMBL/GenBank/DDBJ databases">
        <title>Sequence of Lycoming College Course Isolates.</title>
        <authorList>
            <person name="Plotts O."/>
            <person name="Newman J."/>
        </authorList>
    </citation>
    <scope>NUCLEOTIDE SEQUENCE [LARGE SCALE GENOMIC DNA]</scope>
    <source>
        <strain evidence="6 7">CJB-3</strain>
    </source>
</reference>
<keyword evidence="5" id="KW-0998">Cell outer membrane</keyword>